<gene>
    <name evidence="1" type="ORF">TWF696_003952</name>
</gene>
<organism evidence="1 2">
    <name type="scientific">Orbilia brochopaga</name>
    <dbReference type="NCBI Taxonomy" id="3140254"/>
    <lineage>
        <taxon>Eukaryota</taxon>
        <taxon>Fungi</taxon>
        <taxon>Dikarya</taxon>
        <taxon>Ascomycota</taxon>
        <taxon>Pezizomycotina</taxon>
        <taxon>Orbiliomycetes</taxon>
        <taxon>Orbiliales</taxon>
        <taxon>Orbiliaceae</taxon>
        <taxon>Orbilia</taxon>
    </lineage>
</organism>
<name>A0AAV9V7Q5_9PEZI</name>
<reference evidence="1 2" key="1">
    <citation type="submission" date="2019-10" db="EMBL/GenBank/DDBJ databases">
        <authorList>
            <person name="Palmer J.M."/>
        </authorList>
    </citation>
    <scope>NUCLEOTIDE SEQUENCE [LARGE SCALE GENOMIC DNA]</scope>
    <source>
        <strain evidence="1 2">TWF696</strain>
    </source>
</reference>
<comment type="caution">
    <text evidence="1">The sequence shown here is derived from an EMBL/GenBank/DDBJ whole genome shotgun (WGS) entry which is preliminary data.</text>
</comment>
<protein>
    <submittedName>
        <fullName evidence="1">Uncharacterized protein</fullName>
    </submittedName>
</protein>
<dbReference type="AlphaFoldDB" id="A0AAV9V7Q5"/>
<dbReference type="Proteomes" id="UP001375240">
    <property type="component" value="Unassembled WGS sequence"/>
</dbReference>
<keyword evidence="2" id="KW-1185">Reference proteome</keyword>
<proteinExistence type="predicted"/>
<evidence type="ECO:0000313" key="1">
    <source>
        <dbReference type="EMBL" id="KAK6354819.1"/>
    </source>
</evidence>
<accession>A0AAV9V7Q5</accession>
<evidence type="ECO:0000313" key="2">
    <source>
        <dbReference type="Proteomes" id="UP001375240"/>
    </source>
</evidence>
<sequence length="154" mass="16982">MGKPNRTELSPAYLTVPVVFDTIITKQTGLLNSWNIGKFQLSIQTFINNLTTHITTTFTMASNNDPMAPETGPADRMEEHLLSFDDPECFPDPNMLQKLRGFSSEVDKQDVSLGSPSTTKPPSWAIAQLLAAKFQFGPKSQKRGNVSEPLARAL</sequence>
<dbReference type="EMBL" id="JAVHNQ010000002">
    <property type="protein sequence ID" value="KAK6354819.1"/>
    <property type="molecule type" value="Genomic_DNA"/>
</dbReference>